<name>I8WB44_9BACE</name>
<proteinExistence type="predicted"/>
<dbReference type="InterPro" id="IPR001296">
    <property type="entry name" value="Glyco_trans_1"/>
</dbReference>
<dbReference type="Proteomes" id="UP000003741">
    <property type="component" value="Unassembled WGS sequence"/>
</dbReference>
<dbReference type="SUPFAM" id="SSF53756">
    <property type="entry name" value="UDP-Glycosyltransferase/glycogen phosphorylase"/>
    <property type="match status" value="1"/>
</dbReference>
<dbReference type="PANTHER" id="PTHR45947">
    <property type="entry name" value="SULFOQUINOVOSYL TRANSFERASE SQD2"/>
    <property type="match status" value="1"/>
</dbReference>
<evidence type="ECO:0000259" key="1">
    <source>
        <dbReference type="Pfam" id="PF00534"/>
    </source>
</evidence>
<organism evidence="2 3">
    <name type="scientific">Bacteroides cellulosilyticus CL02T12C19</name>
    <dbReference type="NCBI Taxonomy" id="997874"/>
    <lineage>
        <taxon>Bacteria</taxon>
        <taxon>Pseudomonadati</taxon>
        <taxon>Bacteroidota</taxon>
        <taxon>Bacteroidia</taxon>
        <taxon>Bacteroidales</taxon>
        <taxon>Bacteroidaceae</taxon>
        <taxon>Bacteroides</taxon>
    </lineage>
</organism>
<sequence>MKIALISTSNLENINGYFNNVRTRVRHLNNYEGVELDVYLVRLKHDWLLRLLLRRKKQKESDYELIDGIRYNNLWIQYTLIDVILTYILGLRKIICRRKLEKLANQFSKFEILLAHSFEGKYIAYCTKQKYGIPFICGWHGSDLNITPFRSKKIYLLHKLLIHHADFNLFVSKKLLEKSNEIIGGTNKGVSYSGISPEFFRMSPTTISQLKNKFHLSKGFTVGFVGCLREIKNVLVLPAIFKKLQDRIENINFVIVGEGELRDKLINKMRDTAVNNVSFLGKVDPSNMPKIMNCLDILVLPSLNEGLPLVTIEAIACGVPVVGSDVGGIPEAIGKKNVFPLNTEFVDKISDRIFTILLDNEPAPILPNYFSWVKTIDNLVQMCKEIVKTGNKE</sequence>
<dbReference type="EMBL" id="AGXG01000028">
    <property type="protein sequence ID" value="EIY35022.1"/>
    <property type="molecule type" value="Genomic_DNA"/>
</dbReference>
<gene>
    <name evidence="2" type="ORF">HMPREF1062_01390</name>
</gene>
<comment type="caution">
    <text evidence="2">The sequence shown here is derived from an EMBL/GenBank/DDBJ whole genome shotgun (WGS) entry which is preliminary data.</text>
</comment>
<keyword evidence="3" id="KW-1185">Reference proteome</keyword>
<dbReference type="OrthoDB" id="9806653at2"/>
<dbReference type="RefSeq" id="WP_007216238.1">
    <property type="nucleotide sequence ID" value="NZ_JH724085.1"/>
</dbReference>
<dbReference type="Pfam" id="PF00534">
    <property type="entry name" value="Glycos_transf_1"/>
    <property type="match status" value="1"/>
</dbReference>
<evidence type="ECO:0000313" key="3">
    <source>
        <dbReference type="Proteomes" id="UP000003741"/>
    </source>
</evidence>
<feature type="domain" description="Glycosyl transferase family 1" evidence="1">
    <location>
        <begin position="217"/>
        <end position="361"/>
    </location>
</feature>
<dbReference type="AlphaFoldDB" id="I8WB44"/>
<dbReference type="GO" id="GO:0016757">
    <property type="term" value="F:glycosyltransferase activity"/>
    <property type="evidence" value="ECO:0007669"/>
    <property type="project" value="InterPro"/>
</dbReference>
<dbReference type="InterPro" id="IPR050194">
    <property type="entry name" value="Glycosyltransferase_grp1"/>
</dbReference>
<dbReference type="HOGENOM" id="CLU_009583_2_4_10"/>
<reference evidence="2 3" key="1">
    <citation type="submission" date="2012-02" db="EMBL/GenBank/DDBJ databases">
        <title>The Genome Sequence of Bacteroides cellulosilyticus CL02T12C19.</title>
        <authorList>
            <consortium name="The Broad Institute Genome Sequencing Platform"/>
            <person name="Earl A."/>
            <person name="Ward D."/>
            <person name="Feldgarden M."/>
            <person name="Gevers D."/>
            <person name="Zitomersky N.L."/>
            <person name="Coyne M.J."/>
            <person name="Comstock L.E."/>
            <person name="Young S.K."/>
            <person name="Zeng Q."/>
            <person name="Gargeya S."/>
            <person name="Fitzgerald M."/>
            <person name="Haas B."/>
            <person name="Abouelleil A."/>
            <person name="Alvarado L."/>
            <person name="Arachchi H.M."/>
            <person name="Berlin A."/>
            <person name="Chapman S.B."/>
            <person name="Gearin G."/>
            <person name="Goldberg J."/>
            <person name="Griggs A."/>
            <person name="Gujja S."/>
            <person name="Hansen M."/>
            <person name="Heiman D."/>
            <person name="Howarth C."/>
            <person name="Larimer J."/>
            <person name="Lui A."/>
            <person name="MacDonald P.J.P."/>
            <person name="McCowen C."/>
            <person name="Montmayeur A."/>
            <person name="Murphy C."/>
            <person name="Neiman D."/>
            <person name="Pearson M."/>
            <person name="Priest M."/>
            <person name="Roberts A."/>
            <person name="Saif S."/>
            <person name="Shea T."/>
            <person name="Sisk P."/>
            <person name="Stolte C."/>
            <person name="Sykes S."/>
            <person name="Wortman J."/>
            <person name="Nusbaum C."/>
            <person name="Birren B."/>
        </authorList>
    </citation>
    <scope>NUCLEOTIDE SEQUENCE [LARGE SCALE GENOMIC DNA]</scope>
    <source>
        <strain evidence="2 3">CL02T12C19</strain>
    </source>
</reference>
<dbReference type="PATRIC" id="fig|997874.3.peg.1422"/>
<accession>I8WB44</accession>
<evidence type="ECO:0000313" key="2">
    <source>
        <dbReference type="EMBL" id="EIY35022.1"/>
    </source>
</evidence>
<dbReference type="Gene3D" id="3.40.50.2000">
    <property type="entry name" value="Glycogen Phosphorylase B"/>
    <property type="match status" value="2"/>
</dbReference>
<protein>
    <recommendedName>
        <fullName evidence="1">Glycosyl transferase family 1 domain-containing protein</fullName>
    </recommendedName>
</protein>
<dbReference type="PANTHER" id="PTHR45947:SF15">
    <property type="entry name" value="TEICHURONIC ACID BIOSYNTHESIS GLYCOSYLTRANSFERASE TUAC-RELATED"/>
    <property type="match status" value="1"/>
</dbReference>